<feature type="signal peptide" evidence="1">
    <location>
        <begin position="1"/>
        <end position="27"/>
    </location>
</feature>
<organism evidence="3 5">
    <name type="scientific">Anaerotignum propionicum DSM 1682</name>
    <dbReference type="NCBI Taxonomy" id="991789"/>
    <lineage>
        <taxon>Bacteria</taxon>
        <taxon>Bacillati</taxon>
        <taxon>Bacillota</taxon>
        <taxon>Clostridia</taxon>
        <taxon>Lachnospirales</taxon>
        <taxon>Anaerotignaceae</taxon>
        <taxon>Anaerotignum</taxon>
    </lineage>
</organism>
<dbReference type="KEGG" id="cpro:CPRO_00200"/>
<dbReference type="AlphaFoldDB" id="A0A0X8VBB7"/>
<dbReference type="Gene3D" id="3.30.110.170">
    <property type="entry name" value="Protein of unknown function (DUF541), domain 1"/>
    <property type="match status" value="1"/>
</dbReference>
<dbReference type="Pfam" id="PF04402">
    <property type="entry name" value="SIMPL"/>
    <property type="match status" value="1"/>
</dbReference>
<reference evidence="5" key="3">
    <citation type="submission" date="2016-11" db="EMBL/GenBank/DDBJ databases">
        <authorList>
            <person name="Jaros S."/>
            <person name="Januszkiewicz K."/>
            <person name="Wedrychowicz H."/>
        </authorList>
    </citation>
    <scope>NUCLEOTIDE SEQUENCE [LARGE SCALE GENOMIC DNA]</scope>
    <source>
        <strain evidence="5">DSM 1682</strain>
    </source>
</reference>
<dbReference type="PANTHER" id="PTHR34387">
    <property type="entry name" value="SLR1258 PROTEIN"/>
    <property type="match status" value="1"/>
</dbReference>
<gene>
    <name evidence="2" type="ORF">CPRO_00200</name>
    <name evidence="3" type="ORF">SAMN02745151_00339</name>
</gene>
<proteinExistence type="predicted"/>
<reference evidence="4" key="2">
    <citation type="submission" date="2016-01" db="EMBL/GenBank/DDBJ databases">
        <authorList>
            <person name="Poehlein A."/>
            <person name="Schlien K."/>
            <person name="Gottschalk G."/>
            <person name="Buckel W."/>
            <person name="Daniel R."/>
        </authorList>
    </citation>
    <scope>NUCLEOTIDE SEQUENCE [LARGE SCALE GENOMIC DNA]</scope>
    <source>
        <strain evidence="4">X2</strain>
    </source>
</reference>
<dbReference type="RefSeq" id="WP_066046505.1">
    <property type="nucleotide sequence ID" value="NZ_CP014223.1"/>
</dbReference>
<dbReference type="OrthoDB" id="9785192at2"/>
<dbReference type="PANTHER" id="PTHR34387:SF2">
    <property type="entry name" value="SLR1258 PROTEIN"/>
    <property type="match status" value="1"/>
</dbReference>
<dbReference type="InterPro" id="IPR007497">
    <property type="entry name" value="SIMPL/DUF541"/>
</dbReference>
<dbReference type="Proteomes" id="UP000068026">
    <property type="component" value="Chromosome"/>
</dbReference>
<keyword evidence="1" id="KW-0732">Signal</keyword>
<evidence type="ECO:0000313" key="2">
    <source>
        <dbReference type="EMBL" id="AMJ39645.1"/>
    </source>
</evidence>
<reference evidence="2 4" key="1">
    <citation type="journal article" date="2016" name="Genome Announc.">
        <title>Complete Genome Sequence of the Amino Acid-Fermenting Clostridium propionicum X2 (DSM 1682).</title>
        <authorList>
            <person name="Poehlein A."/>
            <person name="Schlien K."/>
            <person name="Chowdhury N.P."/>
            <person name="Gottschalk G."/>
            <person name="Buckel W."/>
            <person name="Daniel R."/>
        </authorList>
    </citation>
    <scope>NUCLEOTIDE SEQUENCE [LARGE SCALE GENOMIC DNA]</scope>
    <source>
        <strain evidence="2 4">X2</strain>
    </source>
</reference>
<dbReference type="Gene3D" id="3.30.70.2970">
    <property type="entry name" value="Protein of unknown function (DUF541), domain 2"/>
    <property type="match status" value="1"/>
</dbReference>
<evidence type="ECO:0000313" key="4">
    <source>
        <dbReference type="Proteomes" id="UP000068026"/>
    </source>
</evidence>
<dbReference type="GO" id="GO:0006974">
    <property type="term" value="P:DNA damage response"/>
    <property type="evidence" value="ECO:0007669"/>
    <property type="project" value="TreeGrafter"/>
</dbReference>
<name>A0A0X8VBB7_ANAPI</name>
<keyword evidence="4" id="KW-1185">Reference proteome</keyword>
<evidence type="ECO:0000313" key="5">
    <source>
        <dbReference type="Proteomes" id="UP000184204"/>
    </source>
</evidence>
<dbReference type="EMBL" id="FQUA01000001">
    <property type="protein sequence ID" value="SHE31217.1"/>
    <property type="molecule type" value="Genomic_DNA"/>
</dbReference>
<evidence type="ECO:0000256" key="1">
    <source>
        <dbReference type="SAM" id="SignalP"/>
    </source>
</evidence>
<protein>
    <submittedName>
        <fullName evidence="2">26 kDa periplasmic immunogenic protein</fullName>
    </submittedName>
</protein>
<dbReference type="Proteomes" id="UP000184204">
    <property type="component" value="Unassembled WGS sequence"/>
</dbReference>
<dbReference type="EMBL" id="CP014223">
    <property type="protein sequence ID" value="AMJ39645.1"/>
    <property type="molecule type" value="Genomic_DNA"/>
</dbReference>
<sequence length="241" mass="25604">MKNMKRLLITASLAAALALGSASAVFAAERNSITTTGTGVVNVQPDVATISFTIQSTGKTAEAAQKDNNLISAKVVSKLEEMGIAKDKIITSYSAVYPTYQYDAETGKSSISGYQANINLDATVKDIDNVGTYIDGALKAGATGFNNVVFSLEDTNRYYTQALQQAVKNASNSANVIATAYGKPLGEILNVEEHESYASYQEAAVYKERAVLDSGYGSNNQTVIQYDKVKVTATITATYGL</sequence>
<feature type="chain" id="PRO_5044547775" evidence="1">
    <location>
        <begin position="28"/>
        <end position="241"/>
    </location>
</feature>
<reference evidence="3" key="4">
    <citation type="submission" date="2016-11" db="EMBL/GenBank/DDBJ databases">
        <authorList>
            <person name="Varghese N."/>
            <person name="Submissions S."/>
        </authorList>
    </citation>
    <scope>NUCLEOTIDE SEQUENCE</scope>
    <source>
        <strain evidence="3">DSM 1682</strain>
    </source>
</reference>
<dbReference type="InterPro" id="IPR052022">
    <property type="entry name" value="26kDa_periplasmic_antigen"/>
</dbReference>
<evidence type="ECO:0000313" key="3">
    <source>
        <dbReference type="EMBL" id="SHE31217.1"/>
    </source>
</evidence>
<accession>A0A0X8VBB7</accession>